<protein>
    <recommendedName>
        <fullName evidence="5">UDP-N-acetylmuramate dehydrogenase</fullName>
        <ecNumber evidence="5">1.3.1.98</ecNumber>
    </recommendedName>
</protein>
<dbReference type="GO" id="GO:0008360">
    <property type="term" value="P:regulation of cell shape"/>
    <property type="evidence" value="ECO:0007669"/>
    <property type="project" value="UniProtKB-KW"/>
</dbReference>
<evidence type="ECO:0000256" key="5">
    <source>
        <dbReference type="ARBA" id="ARBA00012518"/>
    </source>
</evidence>
<sequence>GGGVSASAAAPVAEDLKETFERAAGDGTVIKPDYPLAELTTLRAGGRADFFAEPESETGLAALLAACRERGLSVTLLGRGSNFLPLDSGVRGLTVRLSREPFTGIEPDGSRLRCGAGAKLKNVAAEAKRCRLAGMEFLEGIPGSIGGGLRMNAGAMGSELFDVVETVRLMDPDGAVFEMPAASIEHRYRSCPLLKNQLALGAVLKGEPDTAEAIAARMAGFAERRWGSQPKARSAGCIFKNSETILAGKLVDELGLKGTSEGGAMVSQEHGNFIVNTGGATADDILRLIGRIRERAQTERGIELQTELQIIGGEERDA</sequence>
<keyword evidence="6" id="KW-0963">Cytoplasm</keyword>
<name>A0A382IDX2_9ZZZZ</name>
<organism evidence="18">
    <name type="scientific">marine metagenome</name>
    <dbReference type="NCBI Taxonomy" id="408172"/>
    <lineage>
        <taxon>unclassified sequences</taxon>
        <taxon>metagenomes</taxon>
        <taxon>ecological metagenomes</taxon>
    </lineage>
</organism>
<comment type="cofactor">
    <cofactor evidence="1">
        <name>FAD</name>
        <dbReference type="ChEBI" id="CHEBI:57692"/>
    </cofactor>
</comment>
<keyword evidence="8" id="KW-0285">Flavoprotein</keyword>
<comment type="subcellular location">
    <subcellularLocation>
        <location evidence="3">Cytoplasm</location>
    </subcellularLocation>
</comment>
<evidence type="ECO:0000256" key="4">
    <source>
        <dbReference type="ARBA" id="ARBA00004752"/>
    </source>
</evidence>
<evidence type="ECO:0000256" key="1">
    <source>
        <dbReference type="ARBA" id="ARBA00001974"/>
    </source>
</evidence>
<evidence type="ECO:0000256" key="14">
    <source>
        <dbReference type="ARBA" id="ARBA00023306"/>
    </source>
</evidence>
<evidence type="ECO:0000256" key="11">
    <source>
        <dbReference type="ARBA" id="ARBA00022960"/>
    </source>
</evidence>
<comment type="pathway">
    <text evidence="4">Cell wall biogenesis; peptidoglycan biosynthesis.</text>
</comment>
<keyword evidence="12" id="KW-0573">Peptidoglycan synthesis</keyword>
<dbReference type="SUPFAM" id="SSF56176">
    <property type="entry name" value="FAD-binding/transporter-associated domain-like"/>
    <property type="match status" value="1"/>
</dbReference>
<evidence type="ECO:0000256" key="12">
    <source>
        <dbReference type="ARBA" id="ARBA00022984"/>
    </source>
</evidence>
<dbReference type="NCBIfam" id="NF010480">
    <property type="entry name" value="PRK13905.1"/>
    <property type="match status" value="1"/>
</dbReference>
<keyword evidence="9" id="KW-0274">FAD</keyword>
<dbReference type="EMBL" id="UINC01066602">
    <property type="protein sequence ID" value="SVB97482.1"/>
    <property type="molecule type" value="Genomic_DNA"/>
</dbReference>
<evidence type="ECO:0000256" key="10">
    <source>
        <dbReference type="ARBA" id="ARBA00022857"/>
    </source>
</evidence>
<dbReference type="InterPro" id="IPR036635">
    <property type="entry name" value="MurB_C_sf"/>
</dbReference>
<evidence type="ECO:0000313" key="18">
    <source>
        <dbReference type="EMBL" id="SVB97482.1"/>
    </source>
</evidence>
<dbReference type="InterPro" id="IPR016166">
    <property type="entry name" value="FAD-bd_PCMH"/>
</dbReference>
<dbReference type="UniPathway" id="UPA00219"/>
<dbReference type="GO" id="GO:0009252">
    <property type="term" value="P:peptidoglycan biosynthetic process"/>
    <property type="evidence" value="ECO:0007669"/>
    <property type="project" value="UniProtKB-UniPathway"/>
</dbReference>
<dbReference type="GO" id="GO:0071949">
    <property type="term" value="F:FAD binding"/>
    <property type="evidence" value="ECO:0007669"/>
    <property type="project" value="InterPro"/>
</dbReference>
<dbReference type="GO" id="GO:0051301">
    <property type="term" value="P:cell division"/>
    <property type="evidence" value="ECO:0007669"/>
    <property type="project" value="UniProtKB-KW"/>
</dbReference>
<comment type="function">
    <text evidence="2">Cell wall formation.</text>
</comment>
<evidence type="ECO:0000256" key="6">
    <source>
        <dbReference type="ARBA" id="ARBA00022490"/>
    </source>
</evidence>
<dbReference type="InterPro" id="IPR036318">
    <property type="entry name" value="FAD-bd_PCMH-like_sf"/>
</dbReference>
<accession>A0A382IDX2</accession>
<dbReference type="GO" id="GO:0008762">
    <property type="term" value="F:UDP-N-acetylmuramate dehydrogenase activity"/>
    <property type="evidence" value="ECO:0007669"/>
    <property type="project" value="UniProtKB-EC"/>
</dbReference>
<feature type="non-terminal residue" evidence="18">
    <location>
        <position position="1"/>
    </location>
</feature>
<dbReference type="InterPro" id="IPR016167">
    <property type="entry name" value="FAD-bd_PCMH_sub1"/>
</dbReference>
<dbReference type="SUPFAM" id="SSF56194">
    <property type="entry name" value="Uridine diphospho-N-Acetylenolpyruvylglucosamine reductase, MurB, C-terminal domain"/>
    <property type="match status" value="1"/>
</dbReference>
<feature type="domain" description="FAD-binding PCMH-type" evidence="17">
    <location>
        <begin position="43"/>
        <end position="209"/>
    </location>
</feature>
<proteinExistence type="inferred from homology"/>
<gene>
    <name evidence="18" type="ORF">METZ01_LOCUS250336</name>
</gene>
<reference evidence="18" key="1">
    <citation type="submission" date="2018-05" db="EMBL/GenBank/DDBJ databases">
        <authorList>
            <person name="Lanie J.A."/>
            <person name="Ng W.-L."/>
            <person name="Kazmierczak K.M."/>
            <person name="Andrzejewski T.M."/>
            <person name="Davidsen T.M."/>
            <person name="Wayne K.J."/>
            <person name="Tettelin H."/>
            <person name="Glass J.I."/>
            <person name="Rusch D."/>
            <person name="Podicherti R."/>
            <person name="Tsui H.-C.T."/>
            <person name="Winkler M.E."/>
        </authorList>
    </citation>
    <scope>NUCLEOTIDE SEQUENCE</scope>
</reference>
<evidence type="ECO:0000256" key="3">
    <source>
        <dbReference type="ARBA" id="ARBA00004496"/>
    </source>
</evidence>
<dbReference type="PANTHER" id="PTHR21071">
    <property type="entry name" value="UDP-N-ACETYLENOLPYRUVOYLGLUCOSAMINE REDUCTASE"/>
    <property type="match status" value="1"/>
</dbReference>
<keyword evidence="14" id="KW-0131">Cell cycle</keyword>
<evidence type="ECO:0000256" key="8">
    <source>
        <dbReference type="ARBA" id="ARBA00022630"/>
    </source>
</evidence>
<keyword evidence="13" id="KW-0560">Oxidoreductase</keyword>
<evidence type="ECO:0000256" key="16">
    <source>
        <dbReference type="ARBA" id="ARBA00048914"/>
    </source>
</evidence>
<dbReference type="Gene3D" id="3.30.465.10">
    <property type="match status" value="1"/>
</dbReference>
<dbReference type="InterPro" id="IPR003170">
    <property type="entry name" value="MurB"/>
</dbReference>
<evidence type="ECO:0000256" key="9">
    <source>
        <dbReference type="ARBA" id="ARBA00022827"/>
    </source>
</evidence>
<dbReference type="AlphaFoldDB" id="A0A382IDX2"/>
<dbReference type="InterPro" id="IPR016169">
    <property type="entry name" value="FAD-bd_PCMH_sub2"/>
</dbReference>
<dbReference type="PANTHER" id="PTHR21071:SF4">
    <property type="entry name" value="UDP-N-ACETYLENOLPYRUVOYLGLUCOSAMINE REDUCTASE"/>
    <property type="match status" value="1"/>
</dbReference>
<keyword evidence="10" id="KW-0521">NADP</keyword>
<dbReference type="GO" id="GO:0005829">
    <property type="term" value="C:cytosol"/>
    <property type="evidence" value="ECO:0007669"/>
    <property type="project" value="TreeGrafter"/>
</dbReference>
<dbReference type="InterPro" id="IPR011601">
    <property type="entry name" value="MurB_C"/>
</dbReference>
<evidence type="ECO:0000256" key="15">
    <source>
        <dbReference type="ARBA" id="ARBA00023316"/>
    </source>
</evidence>
<keyword evidence="11" id="KW-0133">Cell shape</keyword>
<dbReference type="PROSITE" id="PS51387">
    <property type="entry name" value="FAD_PCMH"/>
    <property type="match status" value="1"/>
</dbReference>
<keyword evidence="15" id="KW-0961">Cell wall biogenesis/degradation</keyword>
<dbReference type="HAMAP" id="MF_00037">
    <property type="entry name" value="MurB"/>
    <property type="match status" value="1"/>
</dbReference>
<dbReference type="InterPro" id="IPR006094">
    <property type="entry name" value="Oxid_FAD_bind_N"/>
</dbReference>
<dbReference type="Pfam" id="PF02873">
    <property type="entry name" value="MurB_C"/>
    <property type="match status" value="1"/>
</dbReference>
<dbReference type="GO" id="GO:0071555">
    <property type="term" value="P:cell wall organization"/>
    <property type="evidence" value="ECO:0007669"/>
    <property type="project" value="UniProtKB-KW"/>
</dbReference>
<dbReference type="EC" id="1.3.1.98" evidence="5"/>
<evidence type="ECO:0000256" key="2">
    <source>
        <dbReference type="ARBA" id="ARBA00003921"/>
    </source>
</evidence>
<dbReference type="NCBIfam" id="TIGR00179">
    <property type="entry name" value="murB"/>
    <property type="match status" value="1"/>
</dbReference>
<keyword evidence="7" id="KW-0132">Cell division</keyword>
<dbReference type="Gene3D" id="3.90.78.10">
    <property type="entry name" value="UDP-N-acetylenolpyruvoylglucosamine reductase, C-terminal domain"/>
    <property type="match status" value="1"/>
</dbReference>
<dbReference type="Pfam" id="PF01565">
    <property type="entry name" value="FAD_binding_4"/>
    <property type="match status" value="1"/>
</dbReference>
<evidence type="ECO:0000256" key="13">
    <source>
        <dbReference type="ARBA" id="ARBA00023002"/>
    </source>
</evidence>
<evidence type="ECO:0000259" key="17">
    <source>
        <dbReference type="PROSITE" id="PS51387"/>
    </source>
</evidence>
<evidence type="ECO:0000256" key="7">
    <source>
        <dbReference type="ARBA" id="ARBA00022618"/>
    </source>
</evidence>
<dbReference type="Gene3D" id="3.30.43.10">
    <property type="entry name" value="Uridine Diphospho-n-acetylenolpyruvylglucosamine Reductase, domain 2"/>
    <property type="match status" value="1"/>
</dbReference>
<comment type="catalytic activity">
    <reaction evidence="16">
        <text>UDP-N-acetyl-alpha-D-muramate + NADP(+) = UDP-N-acetyl-3-O-(1-carboxyvinyl)-alpha-D-glucosamine + NADPH + H(+)</text>
        <dbReference type="Rhea" id="RHEA:12248"/>
        <dbReference type="ChEBI" id="CHEBI:15378"/>
        <dbReference type="ChEBI" id="CHEBI:57783"/>
        <dbReference type="ChEBI" id="CHEBI:58349"/>
        <dbReference type="ChEBI" id="CHEBI:68483"/>
        <dbReference type="ChEBI" id="CHEBI:70757"/>
        <dbReference type="EC" id="1.3.1.98"/>
    </reaction>
</comment>